<evidence type="ECO:0008006" key="6">
    <source>
        <dbReference type="Google" id="ProtNLM"/>
    </source>
</evidence>
<feature type="domain" description="DUF7064" evidence="2">
    <location>
        <begin position="173"/>
        <end position="291"/>
    </location>
</feature>
<dbReference type="InterPro" id="IPR055492">
    <property type="entry name" value="DUF7064"/>
</dbReference>
<evidence type="ECO:0000259" key="3">
    <source>
        <dbReference type="Pfam" id="PF23213"/>
    </source>
</evidence>
<dbReference type="EMBL" id="BAABDQ010000017">
    <property type="protein sequence ID" value="GAA3577886.1"/>
    <property type="molecule type" value="Genomic_DNA"/>
</dbReference>
<proteinExistence type="predicted"/>
<protein>
    <recommendedName>
        <fullName evidence="6">DUF2804 domain-containing protein</fullName>
    </recommendedName>
</protein>
<dbReference type="Pfam" id="PF23212">
    <property type="entry name" value="DUF7064"/>
    <property type="match status" value="1"/>
</dbReference>
<evidence type="ECO:0000259" key="2">
    <source>
        <dbReference type="Pfam" id="PF23212"/>
    </source>
</evidence>
<dbReference type="Pfam" id="PF23213">
    <property type="entry name" value="DUF7065"/>
    <property type="match status" value="1"/>
</dbReference>
<dbReference type="RefSeq" id="WP_345568400.1">
    <property type="nucleotide sequence ID" value="NZ_BAABDQ010000017.1"/>
</dbReference>
<feature type="compositionally biased region" description="Basic and acidic residues" evidence="1">
    <location>
        <begin position="12"/>
        <end position="22"/>
    </location>
</feature>
<keyword evidence="5" id="KW-1185">Reference proteome</keyword>
<feature type="region of interest" description="Disordered" evidence="1">
    <location>
        <begin position="1"/>
        <end position="24"/>
    </location>
</feature>
<evidence type="ECO:0000313" key="5">
    <source>
        <dbReference type="Proteomes" id="UP001500630"/>
    </source>
</evidence>
<feature type="region of interest" description="Disordered" evidence="1">
    <location>
        <begin position="277"/>
        <end position="296"/>
    </location>
</feature>
<dbReference type="Proteomes" id="UP001500630">
    <property type="component" value="Unassembled WGS sequence"/>
</dbReference>
<feature type="domain" description="DUF7065" evidence="3">
    <location>
        <begin position="13"/>
        <end position="171"/>
    </location>
</feature>
<reference evidence="5" key="1">
    <citation type="journal article" date="2019" name="Int. J. Syst. Evol. Microbiol.">
        <title>The Global Catalogue of Microorganisms (GCM) 10K type strain sequencing project: providing services to taxonomists for standard genome sequencing and annotation.</title>
        <authorList>
            <consortium name="The Broad Institute Genomics Platform"/>
            <consortium name="The Broad Institute Genome Sequencing Center for Infectious Disease"/>
            <person name="Wu L."/>
            <person name="Ma J."/>
        </authorList>
    </citation>
    <scope>NUCLEOTIDE SEQUENCE [LARGE SCALE GENOMIC DNA]</scope>
    <source>
        <strain evidence="5">JCM 17326</strain>
    </source>
</reference>
<evidence type="ECO:0000256" key="1">
    <source>
        <dbReference type="SAM" id="MobiDB-lite"/>
    </source>
</evidence>
<gene>
    <name evidence="4" type="ORF">GCM10022419_069010</name>
</gene>
<accession>A0ABP6Y5P6</accession>
<comment type="caution">
    <text evidence="4">The sequence shown here is derived from an EMBL/GenBank/DDBJ whole genome shotgun (WGS) entry which is preliminary data.</text>
</comment>
<evidence type="ECO:0000313" key="4">
    <source>
        <dbReference type="EMBL" id="GAA3577886.1"/>
    </source>
</evidence>
<name>A0ABP6Y5P6_9ACTN</name>
<sequence length="305" mass="33617">MRIVNMGGWPLSHEDEQAHEPGGEPLWNESHYFDFVSADGDLGGYVRLGLYPNWKRAWFWACLVTRDGGLVAVTDHEAPLPGPETGPETVQETVIEGDGYEAALRTTEPMRAARVRLGSAELALDLEWRTAGGVYGYGLTPRYEIPCEVTGTIGGTPFHGYGERDHSWGVRDWWSISWLWSSGRLEDGTYLHGMQANLGMALPWPAFQVPPGGEIEHVAGFSASSAFDGHRPAEAVLRFPGSETTVRPIAFAPVTLMSPEGAVAAFPRAMCEFETEDGRRGHGWTEWNQPPGWRDHGWHPLPPAV</sequence>
<organism evidence="4 5">
    <name type="scientific">Nonomuraea rosea</name>
    <dbReference type="NCBI Taxonomy" id="638574"/>
    <lineage>
        <taxon>Bacteria</taxon>
        <taxon>Bacillati</taxon>
        <taxon>Actinomycetota</taxon>
        <taxon>Actinomycetes</taxon>
        <taxon>Streptosporangiales</taxon>
        <taxon>Streptosporangiaceae</taxon>
        <taxon>Nonomuraea</taxon>
    </lineage>
</organism>
<dbReference type="InterPro" id="IPR055493">
    <property type="entry name" value="DUF7065"/>
</dbReference>
<dbReference type="SUPFAM" id="SSF159245">
    <property type="entry name" value="AttH-like"/>
    <property type="match status" value="1"/>
</dbReference>